<feature type="domain" description="MBD" evidence="7">
    <location>
        <begin position="71"/>
        <end position="150"/>
    </location>
</feature>
<feature type="region of interest" description="Disordered" evidence="6">
    <location>
        <begin position="317"/>
        <end position="338"/>
    </location>
</feature>
<reference evidence="8" key="1">
    <citation type="submission" date="2019-09" db="EMBL/GenBank/DDBJ databases">
        <title>Draft genome information of white flower Hibiscus syriacus.</title>
        <authorList>
            <person name="Kim Y.-M."/>
        </authorList>
    </citation>
    <scope>NUCLEOTIDE SEQUENCE [LARGE SCALE GENOMIC DNA]</scope>
    <source>
        <strain evidence="8">YM2019G1</strain>
    </source>
</reference>
<evidence type="ECO:0000256" key="2">
    <source>
        <dbReference type="ARBA" id="ARBA00023015"/>
    </source>
</evidence>
<dbReference type="Gene3D" id="3.30.890.10">
    <property type="entry name" value="Methyl-cpg-binding Protein 2, Chain A"/>
    <property type="match status" value="2"/>
</dbReference>
<accession>A0A6A3ALG2</accession>
<evidence type="ECO:0000256" key="6">
    <source>
        <dbReference type="SAM" id="MobiDB-lite"/>
    </source>
</evidence>
<evidence type="ECO:0000256" key="4">
    <source>
        <dbReference type="ARBA" id="ARBA00023163"/>
    </source>
</evidence>
<dbReference type="SMART" id="SM00391">
    <property type="entry name" value="MBD"/>
    <property type="match status" value="1"/>
</dbReference>
<dbReference type="GO" id="GO:0005634">
    <property type="term" value="C:nucleus"/>
    <property type="evidence" value="ECO:0007669"/>
    <property type="project" value="UniProtKB-SubCell"/>
</dbReference>
<keyword evidence="3" id="KW-0238">DNA-binding</keyword>
<dbReference type="Proteomes" id="UP000436088">
    <property type="component" value="Unassembled WGS sequence"/>
</dbReference>
<feature type="compositionally biased region" description="Basic and acidic residues" evidence="6">
    <location>
        <begin position="256"/>
        <end position="270"/>
    </location>
</feature>
<dbReference type="EMBL" id="VEPZ02000990">
    <property type="protein sequence ID" value="KAE8704713.1"/>
    <property type="molecule type" value="Genomic_DNA"/>
</dbReference>
<evidence type="ECO:0000256" key="3">
    <source>
        <dbReference type="ARBA" id="ARBA00023125"/>
    </source>
</evidence>
<dbReference type="PROSITE" id="PS50982">
    <property type="entry name" value="MBD"/>
    <property type="match status" value="2"/>
</dbReference>
<feature type="compositionally biased region" description="Polar residues" evidence="6">
    <location>
        <begin position="317"/>
        <end position="329"/>
    </location>
</feature>
<evidence type="ECO:0000256" key="1">
    <source>
        <dbReference type="ARBA" id="ARBA00004123"/>
    </source>
</evidence>
<feature type="compositionally biased region" description="Basic and acidic residues" evidence="6">
    <location>
        <begin position="442"/>
        <end position="455"/>
    </location>
</feature>
<comment type="subcellular location">
    <subcellularLocation>
        <location evidence="1">Nucleus</location>
    </subcellularLocation>
</comment>
<gene>
    <name evidence="8" type="ORF">F3Y22_tig00110446pilonHSYRG00029</name>
</gene>
<dbReference type="InterPro" id="IPR038945">
    <property type="entry name" value="MBD13-like"/>
</dbReference>
<evidence type="ECO:0000259" key="7">
    <source>
        <dbReference type="PROSITE" id="PS50982"/>
    </source>
</evidence>
<dbReference type="SUPFAM" id="SSF54171">
    <property type="entry name" value="DNA-binding domain"/>
    <property type="match status" value="2"/>
</dbReference>
<keyword evidence="5" id="KW-0539">Nucleus</keyword>
<proteinExistence type="predicted"/>
<evidence type="ECO:0000256" key="5">
    <source>
        <dbReference type="ARBA" id="ARBA00023242"/>
    </source>
</evidence>
<protein>
    <submittedName>
        <fullName evidence="8">Methyl-CPG-binding domain protein 13, putative isoform 2</fullName>
    </submittedName>
</protein>
<dbReference type="PANTHER" id="PTHR34067:SF24">
    <property type="entry name" value="METHYL-CPG-BINDING DOMAIN-CONTAINING PROTEIN 13"/>
    <property type="match status" value="1"/>
</dbReference>
<feature type="compositionally biased region" description="Polar residues" evidence="6">
    <location>
        <begin position="194"/>
        <end position="206"/>
    </location>
</feature>
<evidence type="ECO:0000313" key="8">
    <source>
        <dbReference type="EMBL" id="KAE8704713.1"/>
    </source>
</evidence>
<feature type="domain" description="MBD" evidence="7">
    <location>
        <begin position="1"/>
        <end position="69"/>
    </location>
</feature>
<feature type="compositionally biased region" description="Basic and acidic residues" evidence="6">
    <location>
        <begin position="207"/>
        <end position="216"/>
    </location>
</feature>
<keyword evidence="2" id="KW-0805">Transcription regulation</keyword>
<evidence type="ECO:0000313" key="9">
    <source>
        <dbReference type="Proteomes" id="UP000436088"/>
    </source>
</evidence>
<dbReference type="AlphaFoldDB" id="A0A6A3ALG2"/>
<sequence>MKERTADDWLPPGWKVELKRRRNGKKDKCYRAPCGELRFNSRAEVTRYLEKCNSKTEEKEKVSGKKPSKKVTVEKAEAEGLPPGWTKEVRITKRARRVRRDPFYIDPVSGYWFRSMKDALRYVETGEIRKLAIKPKEKGSNNEDLVEDNICVNEPGNVESQKVTVNGTIDEVERQTTEHVSNSSGITKEEEMLTSASTGEQTSLSKHTPDQRKAGEGAELSSLNLSEAKGSKQIGQKDSEEGMHASGNAVGILSDKQLRDDARDRSEKSQLGKGKTKIKKDVNVPRRASKRLAAVALDPTSELKTTKACRTSINQSSVVPDGAENSSPGNCIDGASKQLNQPESSLETNCALDASKSKEQIQATSNVLSSGDALTEYILKSLKVMKRLVMCRDPILACLLQIYDRPMHCIAIQTLTGITCDTTKMSESNCGKVPGIQTTPEARSEREENGNRIDGRQGCGIDVPPTGPTIWKEQSGKVEKCHKTDKMAGPSLETPLADMWADPCIEFAIKTLTGAIPVEYDVDNQHGLQQQPINTPHQSGNHLTLPDIGIDKFSQTNFICQQYDFANKSMSKDQGIRSPIYNYAHHHRTGERP</sequence>
<organism evidence="8 9">
    <name type="scientific">Hibiscus syriacus</name>
    <name type="common">Rose of Sharon</name>
    <dbReference type="NCBI Taxonomy" id="106335"/>
    <lineage>
        <taxon>Eukaryota</taxon>
        <taxon>Viridiplantae</taxon>
        <taxon>Streptophyta</taxon>
        <taxon>Embryophyta</taxon>
        <taxon>Tracheophyta</taxon>
        <taxon>Spermatophyta</taxon>
        <taxon>Magnoliopsida</taxon>
        <taxon>eudicotyledons</taxon>
        <taxon>Gunneridae</taxon>
        <taxon>Pentapetalae</taxon>
        <taxon>rosids</taxon>
        <taxon>malvids</taxon>
        <taxon>Malvales</taxon>
        <taxon>Malvaceae</taxon>
        <taxon>Malvoideae</taxon>
        <taxon>Hibiscus</taxon>
    </lineage>
</organism>
<dbReference type="PANTHER" id="PTHR34067">
    <property type="entry name" value="OS04G0193200 PROTEIN"/>
    <property type="match status" value="1"/>
</dbReference>
<dbReference type="InterPro" id="IPR001739">
    <property type="entry name" value="Methyl_CpG_DNA-bd"/>
</dbReference>
<dbReference type="InterPro" id="IPR016177">
    <property type="entry name" value="DNA-bd_dom_sf"/>
</dbReference>
<keyword evidence="9" id="KW-1185">Reference proteome</keyword>
<feature type="region of interest" description="Disordered" evidence="6">
    <location>
        <begin position="168"/>
        <end position="279"/>
    </location>
</feature>
<keyword evidence="4" id="KW-0804">Transcription</keyword>
<dbReference type="Pfam" id="PF01429">
    <property type="entry name" value="MBD"/>
    <property type="match status" value="2"/>
</dbReference>
<dbReference type="GO" id="GO:0003677">
    <property type="term" value="F:DNA binding"/>
    <property type="evidence" value="ECO:0007669"/>
    <property type="project" value="UniProtKB-KW"/>
</dbReference>
<comment type="caution">
    <text evidence="8">The sequence shown here is derived from an EMBL/GenBank/DDBJ whole genome shotgun (WGS) entry which is preliminary data.</text>
</comment>
<name>A0A6A3ALG2_HIBSY</name>
<feature type="region of interest" description="Disordered" evidence="6">
    <location>
        <begin position="431"/>
        <end position="459"/>
    </location>
</feature>
<dbReference type="CDD" id="cd00122">
    <property type="entry name" value="MBD"/>
    <property type="match status" value="1"/>
</dbReference>